<comment type="caution">
    <text evidence="2">The sequence shown here is derived from an EMBL/GenBank/DDBJ whole genome shotgun (WGS) entry which is preliminary data.</text>
</comment>
<dbReference type="AlphaFoldDB" id="A0AAN5I6D3"/>
<proteinExistence type="predicted"/>
<dbReference type="Proteomes" id="UP001328107">
    <property type="component" value="Unassembled WGS sequence"/>
</dbReference>
<keyword evidence="3" id="KW-1185">Reference proteome</keyword>
<dbReference type="Gene3D" id="3.30.710.10">
    <property type="entry name" value="Potassium Channel Kv1.1, Chain A"/>
    <property type="match status" value="1"/>
</dbReference>
<accession>A0AAN5I6D3</accession>
<name>A0AAN5I6D3_9BILA</name>
<dbReference type="CDD" id="cd18186">
    <property type="entry name" value="BTB_POZ_ZBTB_KLHL-like"/>
    <property type="match status" value="1"/>
</dbReference>
<dbReference type="SUPFAM" id="SSF54695">
    <property type="entry name" value="POZ domain"/>
    <property type="match status" value="1"/>
</dbReference>
<evidence type="ECO:0000259" key="1">
    <source>
        <dbReference type="PROSITE" id="PS50097"/>
    </source>
</evidence>
<organism evidence="2 3">
    <name type="scientific">Pristionchus mayeri</name>
    <dbReference type="NCBI Taxonomy" id="1317129"/>
    <lineage>
        <taxon>Eukaryota</taxon>
        <taxon>Metazoa</taxon>
        <taxon>Ecdysozoa</taxon>
        <taxon>Nematoda</taxon>
        <taxon>Chromadorea</taxon>
        <taxon>Rhabditida</taxon>
        <taxon>Rhabditina</taxon>
        <taxon>Diplogasteromorpha</taxon>
        <taxon>Diplogasteroidea</taxon>
        <taxon>Neodiplogasteridae</taxon>
        <taxon>Pristionchus</taxon>
    </lineage>
</organism>
<evidence type="ECO:0000313" key="3">
    <source>
        <dbReference type="Proteomes" id="UP001328107"/>
    </source>
</evidence>
<gene>
    <name evidence="2" type="ORF">PMAYCL1PPCAC_24372</name>
</gene>
<dbReference type="Pfam" id="PF00651">
    <property type="entry name" value="BTB"/>
    <property type="match status" value="1"/>
</dbReference>
<reference evidence="3" key="1">
    <citation type="submission" date="2022-10" db="EMBL/GenBank/DDBJ databases">
        <title>Genome assembly of Pristionchus species.</title>
        <authorList>
            <person name="Yoshida K."/>
            <person name="Sommer R.J."/>
        </authorList>
    </citation>
    <scope>NUCLEOTIDE SEQUENCE [LARGE SCALE GENOMIC DNA]</scope>
    <source>
        <strain evidence="3">RS5460</strain>
    </source>
</reference>
<dbReference type="InterPro" id="IPR011333">
    <property type="entry name" value="SKP1/BTB/POZ_sf"/>
</dbReference>
<dbReference type="PROSITE" id="PS50097">
    <property type="entry name" value="BTB"/>
    <property type="match status" value="1"/>
</dbReference>
<dbReference type="EMBL" id="BTRK01000005">
    <property type="protein sequence ID" value="GMR54177.1"/>
    <property type="molecule type" value="Genomic_DNA"/>
</dbReference>
<protein>
    <recommendedName>
        <fullName evidence="1">BTB domain-containing protein</fullName>
    </recommendedName>
</protein>
<sequence length="318" mass="36800">ALEARVKELEVENRHLKMNAHSGEPQFQSALINTHEFTMKDSGAENFQSDTYTVGGVEMSVRIEQLPIQAQDLYYGHRDYKFAATLRVKNECAERKKFVMTMLEVKGKSARGEGLLLTSQYSGHVKEITQTEKFVTNSEEKGKRLIFWYSNYQPPDTFIVRITVAVQTVSPMHLDDDKATVVVVKGKEFLVSAEYLSLWSGFFRAYFKADMKEKKEGRYPINDKDISASSFEELLMVIYPSDKPITPFNYKRLLRLASRFEMPELTRRIEMFLIDFDRNGLDRAVVFRLASDVFHLKVVQMSIVLLHRWGDRSCCTTR</sequence>
<dbReference type="InterPro" id="IPR000210">
    <property type="entry name" value="BTB/POZ_dom"/>
</dbReference>
<evidence type="ECO:0000313" key="2">
    <source>
        <dbReference type="EMBL" id="GMR54177.1"/>
    </source>
</evidence>
<dbReference type="PANTHER" id="PTHR22744:SF17">
    <property type="entry name" value="BTB DOMAIN-CONTAINING PROTEIN"/>
    <property type="match status" value="1"/>
</dbReference>
<dbReference type="SMART" id="SM00225">
    <property type="entry name" value="BTB"/>
    <property type="match status" value="1"/>
</dbReference>
<feature type="non-terminal residue" evidence="2">
    <location>
        <position position="1"/>
    </location>
</feature>
<dbReference type="PANTHER" id="PTHR22744">
    <property type="entry name" value="HELIX LOOP HELIX PROTEIN 21-RELATED"/>
    <property type="match status" value="1"/>
</dbReference>
<feature type="domain" description="BTB" evidence="1">
    <location>
        <begin position="178"/>
        <end position="247"/>
    </location>
</feature>